<proteinExistence type="inferred from homology"/>
<gene>
    <name evidence="6" type="ORF">PHYEVI_LOCUS7883</name>
</gene>
<accession>A0A9N9TSG5</accession>
<dbReference type="AlphaFoldDB" id="A0A9N9TSG5"/>
<evidence type="ECO:0008006" key="8">
    <source>
        <dbReference type="Google" id="ProtNLM"/>
    </source>
</evidence>
<evidence type="ECO:0000256" key="3">
    <source>
        <dbReference type="ARBA" id="ARBA00022692"/>
    </source>
</evidence>
<keyword evidence="5" id="KW-0472">Membrane</keyword>
<name>A0A9N9TSG5_PHYSR</name>
<evidence type="ECO:0000256" key="2">
    <source>
        <dbReference type="ARBA" id="ARBA00009160"/>
    </source>
</evidence>
<organism evidence="6 7">
    <name type="scientific">Phyllotreta striolata</name>
    <name type="common">Striped flea beetle</name>
    <name type="synonym">Crioceris striolata</name>
    <dbReference type="NCBI Taxonomy" id="444603"/>
    <lineage>
        <taxon>Eukaryota</taxon>
        <taxon>Metazoa</taxon>
        <taxon>Ecdysozoa</taxon>
        <taxon>Arthropoda</taxon>
        <taxon>Hexapoda</taxon>
        <taxon>Insecta</taxon>
        <taxon>Pterygota</taxon>
        <taxon>Neoptera</taxon>
        <taxon>Endopterygota</taxon>
        <taxon>Coleoptera</taxon>
        <taxon>Polyphaga</taxon>
        <taxon>Cucujiformia</taxon>
        <taxon>Chrysomeloidea</taxon>
        <taxon>Chrysomelidae</taxon>
        <taxon>Galerucinae</taxon>
        <taxon>Alticini</taxon>
        <taxon>Phyllotreta</taxon>
    </lineage>
</organism>
<dbReference type="Pfam" id="PF04930">
    <property type="entry name" value="FUN14"/>
    <property type="match status" value="1"/>
</dbReference>
<evidence type="ECO:0000313" key="7">
    <source>
        <dbReference type="Proteomes" id="UP001153712"/>
    </source>
</evidence>
<dbReference type="GO" id="GO:0000422">
    <property type="term" value="P:autophagy of mitochondrion"/>
    <property type="evidence" value="ECO:0007669"/>
    <property type="project" value="TreeGrafter"/>
</dbReference>
<dbReference type="EMBL" id="OU900097">
    <property type="protein sequence ID" value="CAG9861548.1"/>
    <property type="molecule type" value="Genomic_DNA"/>
</dbReference>
<comment type="subcellular location">
    <subcellularLocation>
        <location evidence="1">Mitochondrion outer membrane</location>
        <topology evidence="1">Multi-pass membrane protein</topology>
    </subcellularLocation>
</comment>
<dbReference type="Proteomes" id="UP001153712">
    <property type="component" value="Chromosome 4"/>
</dbReference>
<keyword evidence="3" id="KW-0812">Transmembrane</keyword>
<evidence type="ECO:0000313" key="6">
    <source>
        <dbReference type="EMBL" id="CAG9861548.1"/>
    </source>
</evidence>
<comment type="similarity">
    <text evidence="2">Belongs to the FUN14 family.</text>
</comment>
<evidence type="ECO:0000256" key="4">
    <source>
        <dbReference type="ARBA" id="ARBA00022989"/>
    </source>
</evidence>
<dbReference type="GO" id="GO:0005741">
    <property type="term" value="C:mitochondrial outer membrane"/>
    <property type="evidence" value="ECO:0007669"/>
    <property type="project" value="UniProtKB-SubCell"/>
</dbReference>
<evidence type="ECO:0000256" key="5">
    <source>
        <dbReference type="ARBA" id="ARBA00023136"/>
    </source>
</evidence>
<dbReference type="PANTHER" id="PTHR21346">
    <property type="entry name" value="FUN14 DOMAIN CONTAINING"/>
    <property type="match status" value="1"/>
</dbReference>
<dbReference type="PANTHER" id="PTHR21346:SF0">
    <property type="entry name" value="RE45833P"/>
    <property type="match status" value="1"/>
</dbReference>
<sequence>MCNVEKLIESCARKISRAIHDASPNQQLIIGLAPGWIVGAALIRLEKSTALFLGVGIILLHLAKENQLVQIDLNDIDMVKYTSFIEYPPTWTVKVKEFAKCNVAFTYGFISGVLIGLASY</sequence>
<protein>
    <recommendedName>
        <fullName evidence="8">FUN14 family protein</fullName>
    </recommendedName>
</protein>
<reference evidence="6" key="1">
    <citation type="submission" date="2022-01" db="EMBL/GenBank/DDBJ databases">
        <authorList>
            <person name="King R."/>
        </authorList>
    </citation>
    <scope>NUCLEOTIDE SEQUENCE</scope>
</reference>
<keyword evidence="7" id="KW-1185">Reference proteome</keyword>
<evidence type="ECO:0000256" key="1">
    <source>
        <dbReference type="ARBA" id="ARBA00004374"/>
    </source>
</evidence>
<dbReference type="InterPro" id="IPR007014">
    <property type="entry name" value="FUN14"/>
</dbReference>
<keyword evidence="4" id="KW-1133">Transmembrane helix</keyword>